<dbReference type="EC" id="3.5.1.2" evidence="10"/>
<evidence type="ECO:0000256" key="8">
    <source>
        <dbReference type="ARBA" id="ARBA00047838"/>
    </source>
</evidence>
<dbReference type="SUPFAM" id="SSF52317">
    <property type="entry name" value="Class I glutamine amidotransferase-like"/>
    <property type="match status" value="1"/>
</dbReference>
<dbReference type="HOGENOM" id="CLU_071837_2_2_9"/>
<dbReference type="GO" id="GO:0000107">
    <property type="term" value="F:imidazoleglycerol-phosphate synthase activity"/>
    <property type="evidence" value="ECO:0007669"/>
    <property type="project" value="UniProtKB-UniRule"/>
</dbReference>
<comment type="function">
    <text evidence="10">IGPS catalyzes the conversion of PRFAR and glutamine to IGP, AICAR and glutamate. The HisH subunit catalyzes the hydrolysis of glutamine to glutamate and ammonia as part of the synthesis of IGP and AICAR. The resulting ammonia molecule is channeled to the active site of HisF.</text>
</comment>
<dbReference type="eggNOG" id="COG0118">
    <property type="taxonomic scope" value="Bacteria"/>
</dbReference>
<dbReference type="GO" id="GO:0005737">
    <property type="term" value="C:cytoplasm"/>
    <property type="evidence" value="ECO:0007669"/>
    <property type="project" value="UniProtKB-SubCell"/>
</dbReference>
<evidence type="ECO:0000313" key="13">
    <source>
        <dbReference type="EMBL" id="AIS52994.1"/>
    </source>
</evidence>
<dbReference type="OrthoDB" id="9807137at2"/>
<dbReference type="PIRSF" id="PIRSF000495">
    <property type="entry name" value="Amidotransf_hisH"/>
    <property type="match status" value="1"/>
</dbReference>
<comment type="catalytic activity">
    <reaction evidence="9 10">
        <text>L-glutamine + H2O = L-glutamate + NH4(+)</text>
        <dbReference type="Rhea" id="RHEA:15889"/>
        <dbReference type="ChEBI" id="CHEBI:15377"/>
        <dbReference type="ChEBI" id="CHEBI:28938"/>
        <dbReference type="ChEBI" id="CHEBI:29985"/>
        <dbReference type="ChEBI" id="CHEBI:58359"/>
        <dbReference type="EC" id="3.5.1.2"/>
    </reaction>
</comment>
<sequence length="203" mass="22983">MIGIIDYGMGNLRSVEKAFEYVGYEAKIIKDVDSVKEAHALVLPGVGAFPDAMDTLIKTGMLEEIKRQIDKGKLFLGICLGMQLLFEKGFEIKETEGFKIFKGQVIELPKHNKIPHMGWNSLEIKRETSLLKGVENGDYAYFVHSYYVANNEEKYVYAVTDYGVQIPAVIIKDNVFSCQFHPEKSGKVGLKILKNFGEMAKWF</sequence>
<dbReference type="Pfam" id="PF00117">
    <property type="entry name" value="GATase"/>
    <property type="match status" value="1"/>
</dbReference>
<proteinExistence type="inferred from homology"/>
<comment type="subcellular location">
    <subcellularLocation>
        <location evidence="10">Cytoplasm</location>
    </subcellularLocation>
</comment>
<evidence type="ECO:0000256" key="5">
    <source>
        <dbReference type="ARBA" id="ARBA00022962"/>
    </source>
</evidence>
<keyword evidence="14" id="KW-1185">Reference proteome</keyword>
<dbReference type="AlphaFoldDB" id="A0A097AT64"/>
<keyword evidence="10" id="KW-0963">Cytoplasm</keyword>
<evidence type="ECO:0000259" key="12">
    <source>
        <dbReference type="Pfam" id="PF00117"/>
    </source>
</evidence>
<keyword evidence="3 10" id="KW-0028">Amino-acid biosynthesis</keyword>
<accession>A0A097AT64</accession>
<evidence type="ECO:0000256" key="4">
    <source>
        <dbReference type="ARBA" id="ARBA00022801"/>
    </source>
</evidence>
<feature type="active site" evidence="10 11">
    <location>
        <position position="181"/>
    </location>
</feature>
<keyword evidence="5 10" id="KW-0315">Glutamine amidotransferase</keyword>
<dbReference type="HAMAP" id="MF_00278">
    <property type="entry name" value="HisH"/>
    <property type="match status" value="1"/>
</dbReference>
<dbReference type="PROSITE" id="PS51273">
    <property type="entry name" value="GATASE_TYPE_1"/>
    <property type="match status" value="1"/>
</dbReference>
<dbReference type="NCBIfam" id="TIGR01855">
    <property type="entry name" value="IMP_synth_hisH"/>
    <property type="match status" value="1"/>
</dbReference>
<dbReference type="Proteomes" id="UP000029669">
    <property type="component" value="Chromosome"/>
</dbReference>
<dbReference type="PANTHER" id="PTHR42701:SF1">
    <property type="entry name" value="IMIDAZOLE GLYCEROL PHOSPHATE SYNTHASE SUBUNIT HISH"/>
    <property type="match status" value="1"/>
</dbReference>
<comment type="subunit">
    <text evidence="2 10">Heterodimer of HisH and HisF.</text>
</comment>
<dbReference type="KEGG" id="tki:TKV_c18440"/>
<keyword evidence="13" id="KW-0808">Transferase</keyword>
<dbReference type="PANTHER" id="PTHR42701">
    <property type="entry name" value="IMIDAZOLE GLYCEROL PHOSPHATE SYNTHASE SUBUNIT HISH"/>
    <property type="match status" value="1"/>
</dbReference>
<evidence type="ECO:0000256" key="10">
    <source>
        <dbReference type="HAMAP-Rule" id="MF_00278"/>
    </source>
</evidence>
<dbReference type="EMBL" id="CP009170">
    <property type="protein sequence ID" value="AIS52994.1"/>
    <property type="molecule type" value="Genomic_DNA"/>
</dbReference>
<evidence type="ECO:0000313" key="14">
    <source>
        <dbReference type="Proteomes" id="UP000029669"/>
    </source>
</evidence>
<feature type="active site" description="Nucleophile" evidence="10 11">
    <location>
        <position position="79"/>
    </location>
</feature>
<dbReference type="GO" id="GO:0000105">
    <property type="term" value="P:L-histidine biosynthetic process"/>
    <property type="evidence" value="ECO:0007669"/>
    <property type="project" value="UniProtKB-UniRule"/>
</dbReference>
<name>A0A097AT64_THEKI</name>
<evidence type="ECO:0000256" key="6">
    <source>
        <dbReference type="ARBA" id="ARBA00023102"/>
    </source>
</evidence>
<feature type="active site" evidence="10 11">
    <location>
        <position position="183"/>
    </location>
</feature>
<comment type="pathway">
    <text evidence="1 10">Amino-acid biosynthesis; L-histidine biosynthesis; L-histidine from 5-phospho-alpha-D-ribose 1-diphosphate: step 5/9.</text>
</comment>
<dbReference type="GO" id="GO:0004359">
    <property type="term" value="F:glutaminase activity"/>
    <property type="evidence" value="ECO:0007669"/>
    <property type="project" value="UniProtKB-EC"/>
</dbReference>
<dbReference type="STRING" id="2325.TKV_c18440"/>
<gene>
    <name evidence="10 13" type="primary">hisH</name>
    <name evidence="13" type="ORF">TKV_c18440</name>
</gene>
<dbReference type="InterPro" id="IPR029062">
    <property type="entry name" value="Class_I_gatase-like"/>
</dbReference>
<evidence type="ECO:0000256" key="7">
    <source>
        <dbReference type="ARBA" id="ARBA00023239"/>
    </source>
</evidence>
<keyword evidence="13" id="KW-0328">Glycosyltransferase</keyword>
<keyword evidence="6 10" id="KW-0368">Histidine biosynthesis</keyword>
<comment type="catalytic activity">
    <reaction evidence="8 10">
        <text>5-[(5-phospho-1-deoxy-D-ribulos-1-ylimino)methylamino]-1-(5-phospho-beta-D-ribosyl)imidazole-4-carboxamide + L-glutamine = D-erythro-1-(imidazol-4-yl)glycerol 3-phosphate + 5-amino-1-(5-phospho-beta-D-ribosyl)imidazole-4-carboxamide + L-glutamate + H(+)</text>
        <dbReference type="Rhea" id="RHEA:24793"/>
        <dbReference type="ChEBI" id="CHEBI:15378"/>
        <dbReference type="ChEBI" id="CHEBI:29985"/>
        <dbReference type="ChEBI" id="CHEBI:58278"/>
        <dbReference type="ChEBI" id="CHEBI:58359"/>
        <dbReference type="ChEBI" id="CHEBI:58475"/>
        <dbReference type="ChEBI" id="CHEBI:58525"/>
        <dbReference type="EC" id="4.3.2.10"/>
    </reaction>
</comment>
<reference evidence="14" key="1">
    <citation type="journal article" date="2015" name="Genome Announc.">
        <title>Whole-Genome Sequences of 80 Environmental and Clinical Isolates of Burkholderia pseudomallei.</title>
        <authorList>
            <person name="Johnson S.L."/>
            <person name="Baker A.L."/>
            <person name="Chain P.S."/>
            <person name="Currie B.J."/>
            <person name="Daligault H.E."/>
            <person name="Davenport K.W."/>
            <person name="Davis C.B."/>
            <person name="Inglis T.J."/>
            <person name="Kaestli M."/>
            <person name="Koren S."/>
            <person name="Mayo M."/>
            <person name="Merritt A.J."/>
            <person name="Price E.P."/>
            <person name="Sarovich D.S."/>
            <person name="Warner J."/>
            <person name="Rosovitz M.J."/>
        </authorList>
    </citation>
    <scope>NUCLEOTIDE SEQUENCE [LARGE SCALE GENOMIC DNA]</scope>
    <source>
        <strain evidence="14">DSM 2030</strain>
    </source>
</reference>
<dbReference type="Gene3D" id="3.40.50.880">
    <property type="match status" value="1"/>
</dbReference>
<dbReference type="UniPathway" id="UPA00031">
    <property type="reaction ID" value="UER00010"/>
</dbReference>
<evidence type="ECO:0000256" key="11">
    <source>
        <dbReference type="PIRSR" id="PIRSR000495-1"/>
    </source>
</evidence>
<dbReference type="CDD" id="cd01748">
    <property type="entry name" value="GATase1_IGP_Synthase"/>
    <property type="match status" value="1"/>
</dbReference>
<protein>
    <recommendedName>
        <fullName evidence="10">Imidazole glycerol phosphate synthase subunit HisH</fullName>
        <ecNumber evidence="10">4.3.2.10</ecNumber>
    </recommendedName>
    <alternativeName>
        <fullName evidence="10">IGP synthase glutaminase subunit</fullName>
        <ecNumber evidence="10">3.5.1.2</ecNumber>
    </alternativeName>
    <alternativeName>
        <fullName evidence="10">IGP synthase subunit HisH</fullName>
    </alternativeName>
    <alternativeName>
        <fullName evidence="10">ImGP synthase subunit HisH</fullName>
        <shortName evidence="10">IGPS subunit HisH</shortName>
    </alternativeName>
</protein>
<keyword evidence="4 10" id="KW-0378">Hydrolase</keyword>
<evidence type="ECO:0000256" key="1">
    <source>
        <dbReference type="ARBA" id="ARBA00005091"/>
    </source>
</evidence>
<evidence type="ECO:0000256" key="3">
    <source>
        <dbReference type="ARBA" id="ARBA00022605"/>
    </source>
</evidence>
<evidence type="ECO:0000256" key="9">
    <source>
        <dbReference type="ARBA" id="ARBA00049534"/>
    </source>
</evidence>
<dbReference type="EC" id="4.3.2.10" evidence="10"/>
<evidence type="ECO:0000256" key="2">
    <source>
        <dbReference type="ARBA" id="ARBA00011152"/>
    </source>
</evidence>
<dbReference type="GO" id="GO:0016829">
    <property type="term" value="F:lyase activity"/>
    <property type="evidence" value="ECO:0007669"/>
    <property type="project" value="UniProtKB-KW"/>
</dbReference>
<dbReference type="InterPro" id="IPR017926">
    <property type="entry name" value="GATASE"/>
</dbReference>
<organism evidence="13 14">
    <name type="scientific">Thermoanaerobacter kivui</name>
    <name type="common">Acetogenium kivui</name>
    <dbReference type="NCBI Taxonomy" id="2325"/>
    <lineage>
        <taxon>Bacteria</taxon>
        <taxon>Bacillati</taxon>
        <taxon>Bacillota</taxon>
        <taxon>Clostridia</taxon>
        <taxon>Thermoanaerobacterales</taxon>
        <taxon>Thermoanaerobacteraceae</taxon>
        <taxon>Thermoanaerobacter</taxon>
    </lineage>
</organism>
<feature type="domain" description="Glutamine amidotransferase" evidence="12">
    <location>
        <begin position="4"/>
        <end position="196"/>
    </location>
</feature>
<keyword evidence="7 10" id="KW-0456">Lyase</keyword>
<dbReference type="RefSeq" id="WP_049685644.1">
    <property type="nucleotide sequence ID" value="NZ_CP009170.1"/>
</dbReference>
<dbReference type="InterPro" id="IPR010139">
    <property type="entry name" value="Imidazole-glycPsynth_HisH"/>
</dbReference>